<evidence type="ECO:0000256" key="3">
    <source>
        <dbReference type="ARBA" id="ARBA00023002"/>
    </source>
</evidence>
<keyword evidence="2" id="KW-0521">NADP</keyword>
<accession>A0A084SEV0</accession>
<dbReference type="Gene3D" id="3.40.50.720">
    <property type="entry name" value="NAD(P)-binding Rossmann-like Domain"/>
    <property type="match status" value="1"/>
</dbReference>
<dbReference type="Pfam" id="PF13561">
    <property type="entry name" value="adh_short_C2"/>
    <property type="match status" value="1"/>
</dbReference>
<dbReference type="Pfam" id="PF00106">
    <property type="entry name" value="adh_short"/>
    <property type="match status" value="1"/>
</dbReference>
<dbReference type="GO" id="GO:0016616">
    <property type="term" value="F:oxidoreductase activity, acting on the CH-OH group of donors, NAD or NADP as acceptor"/>
    <property type="evidence" value="ECO:0007669"/>
    <property type="project" value="InterPro"/>
</dbReference>
<evidence type="ECO:0000256" key="1">
    <source>
        <dbReference type="ARBA" id="ARBA00006484"/>
    </source>
</evidence>
<name>A0A084SEV0_9BACT</name>
<dbReference type="PANTHER" id="PTHR43963:SF6">
    <property type="entry name" value="CHAIN DEHYDROGENASE FAMILY PROTEIN, PUTATIVE (AFU_ORTHOLOGUE AFUA_3G15350)-RELATED"/>
    <property type="match status" value="1"/>
</dbReference>
<dbReference type="InterPro" id="IPR045313">
    <property type="entry name" value="CBR1-like"/>
</dbReference>
<proteinExistence type="inferred from homology"/>
<dbReference type="AlphaFoldDB" id="A0A084SEV0"/>
<dbReference type="CDD" id="cd05324">
    <property type="entry name" value="carb_red_PTCR-like_SDR_c"/>
    <property type="match status" value="1"/>
</dbReference>
<sequence length="263" mass="28172">MEKVTGTALVTGGNRGIGLEVCRQLGRLGMRVLLTARDIAEGAKATAALHAEGLDVVFEPLNVTSPESLDKLVDRLERQGTRLAALVNNAGIAMEGFDANVAERTVAVNFLGPLHVTERLLPLLEEHARIVMVSSGVGELEGLSPALRQRFDPPPPKADLVSLVRSFVEDVRGGQYAQKGWPGSAYRVSKVGLNALTRLLAEELKPRHLLVNAVCPGWVKTRMGGAHAPKGVEEGADSIVWAATLPPDGPSGGFFRNRRSIPW</sequence>
<dbReference type="Proteomes" id="UP000028547">
    <property type="component" value="Unassembled WGS sequence"/>
</dbReference>
<evidence type="ECO:0000313" key="5">
    <source>
        <dbReference type="Proteomes" id="UP000028547"/>
    </source>
</evidence>
<keyword evidence="3" id="KW-0560">Oxidoreductase</keyword>
<dbReference type="InterPro" id="IPR002347">
    <property type="entry name" value="SDR_fam"/>
</dbReference>
<protein>
    <submittedName>
        <fullName evidence="4">3-oxoacyl-ACP reductase</fullName>
    </submittedName>
</protein>
<dbReference type="InterPro" id="IPR036291">
    <property type="entry name" value="NAD(P)-bd_dom_sf"/>
</dbReference>
<evidence type="ECO:0000313" key="4">
    <source>
        <dbReference type="EMBL" id="KFA86985.1"/>
    </source>
</evidence>
<reference evidence="4 5" key="1">
    <citation type="submission" date="2014-07" db="EMBL/GenBank/DDBJ databases">
        <title>Draft Genome Sequence of Gephyronic Acid Producer, Cystobacter violaceus Strain Cb vi76.</title>
        <authorList>
            <person name="Stevens D.C."/>
            <person name="Young J."/>
            <person name="Carmichael R."/>
            <person name="Tan J."/>
            <person name="Taylor R.E."/>
        </authorList>
    </citation>
    <scope>NUCLEOTIDE SEQUENCE [LARGE SCALE GENOMIC DNA]</scope>
    <source>
        <strain evidence="4 5">Cb vi76</strain>
    </source>
</reference>
<dbReference type="PRINTS" id="PR00081">
    <property type="entry name" value="GDHRDH"/>
</dbReference>
<gene>
    <name evidence="4" type="ORF">Q664_50925</name>
</gene>
<dbReference type="PANTHER" id="PTHR43963">
    <property type="entry name" value="CARBONYL REDUCTASE 1-RELATED"/>
    <property type="match status" value="1"/>
</dbReference>
<organism evidence="4 5">
    <name type="scientific">Archangium violaceum Cb vi76</name>
    <dbReference type="NCBI Taxonomy" id="1406225"/>
    <lineage>
        <taxon>Bacteria</taxon>
        <taxon>Pseudomonadati</taxon>
        <taxon>Myxococcota</taxon>
        <taxon>Myxococcia</taxon>
        <taxon>Myxococcales</taxon>
        <taxon>Cystobacterineae</taxon>
        <taxon>Archangiaceae</taxon>
        <taxon>Archangium</taxon>
    </lineage>
</organism>
<evidence type="ECO:0000256" key="2">
    <source>
        <dbReference type="ARBA" id="ARBA00022857"/>
    </source>
</evidence>
<comment type="caution">
    <text evidence="4">The sequence shown here is derived from an EMBL/GenBank/DDBJ whole genome shotgun (WGS) entry which is preliminary data.</text>
</comment>
<comment type="similarity">
    <text evidence="1">Belongs to the short-chain dehydrogenases/reductases (SDR) family.</text>
</comment>
<dbReference type="EMBL" id="JPMI01000409">
    <property type="protein sequence ID" value="KFA86985.1"/>
    <property type="molecule type" value="Genomic_DNA"/>
</dbReference>
<dbReference type="SUPFAM" id="SSF51735">
    <property type="entry name" value="NAD(P)-binding Rossmann-fold domains"/>
    <property type="match status" value="1"/>
</dbReference>
<dbReference type="RefSeq" id="WP_043413934.1">
    <property type="nucleotide sequence ID" value="NZ_JPMI01000409.1"/>
</dbReference>